<feature type="chain" id="PRO_5030099582" evidence="1">
    <location>
        <begin position="25"/>
        <end position="607"/>
    </location>
</feature>
<proteinExistence type="predicted"/>
<dbReference type="PANTHER" id="PTHR40274:SF3">
    <property type="entry name" value="VIRGINIAMYCIN B LYASE"/>
    <property type="match status" value="1"/>
</dbReference>
<dbReference type="Proteomes" id="UP000295341">
    <property type="component" value="Unassembled WGS sequence"/>
</dbReference>
<dbReference type="Pfam" id="PF24684">
    <property type="entry name" value="Vgb_lyase"/>
    <property type="match status" value="1"/>
</dbReference>
<dbReference type="InterPro" id="IPR051344">
    <property type="entry name" value="Vgb"/>
</dbReference>
<gene>
    <name evidence="2" type="ORF">DFR24_0651</name>
</gene>
<evidence type="ECO:0000313" key="3">
    <source>
        <dbReference type="Proteomes" id="UP000295341"/>
    </source>
</evidence>
<dbReference type="GO" id="GO:0016829">
    <property type="term" value="F:lyase activity"/>
    <property type="evidence" value="ECO:0007669"/>
    <property type="project" value="UniProtKB-KW"/>
</dbReference>
<accession>A0A4R7PBB7</accession>
<dbReference type="RefSeq" id="WP_133879889.1">
    <property type="nucleotide sequence ID" value="NZ_MWIN01000014.1"/>
</dbReference>
<dbReference type="OrthoDB" id="9812926at2"/>
<keyword evidence="2" id="KW-0456">Lyase</keyword>
<dbReference type="Gene3D" id="2.130.10.10">
    <property type="entry name" value="YVTN repeat-like/Quinoprotein amine dehydrogenase"/>
    <property type="match status" value="2"/>
</dbReference>
<dbReference type="InterPro" id="IPR015943">
    <property type="entry name" value="WD40/YVTN_repeat-like_dom_sf"/>
</dbReference>
<sequence>MRPTDLLRRCLLAFGLLMTCAVHGAEFSGRVVSVGDGRGIAQAMVTLSFPDGYRGPAAITVFSGADGSYRISSDSLPDAGKLRLRASKPGFHQVEPADGVPQMKSRKAGEAPTAAIYLQSSDNIAAEVPASAWFAGMPAGDERNLTITSCSSCHQMASPRAREYAAKIEAVSNGPGGDKKAVEEWRKIVRHEAWRTVVKYMRSKHYSVFPLESPVNLDAIDWATAQNADYNFFNGPQGEVIAKYLADHFPKQTVYLSRDDYSYGAPLGVTDKTVIREFSFPKDALVREMVPAPGSPYYWGADVRRNFVVRLDPSNGETKWFAPDFKGSTGPHTIAPDDDGNLWVSMIDNDQFGRFDPKTEKWKLWTLRPTNLPDTAAMAGGAIVHDFSIDSKGHMARDKYGNLWVTLVGSNQMGSLNPDTGEVAFYDTNKVEGLSAINHLIYGTVLPADGKCAWYSQLNGNVGCINTKTHKIDHVVPFPAGVGPRRMTRDNQGNLWVALFGSGQVARIDMATAKVTATFDLPDRASAPYAVSWDERRKTIWVANANSDVVYRLDPKTGASQVFPLPRPLAYLRQIAVDGKTGKLIASYGNYPEGSGPSMGVVIDPGD</sequence>
<keyword evidence="3" id="KW-1185">Reference proteome</keyword>
<organism evidence="2 3">
    <name type="scientific">Panacagrimonas perspica</name>
    <dbReference type="NCBI Taxonomy" id="381431"/>
    <lineage>
        <taxon>Bacteria</taxon>
        <taxon>Pseudomonadati</taxon>
        <taxon>Pseudomonadota</taxon>
        <taxon>Gammaproteobacteria</taxon>
        <taxon>Nevskiales</taxon>
        <taxon>Nevskiaceae</taxon>
        <taxon>Panacagrimonas</taxon>
    </lineage>
</organism>
<comment type="caution">
    <text evidence="2">The sequence shown here is derived from an EMBL/GenBank/DDBJ whole genome shotgun (WGS) entry which is preliminary data.</text>
</comment>
<feature type="signal peptide" evidence="1">
    <location>
        <begin position="1"/>
        <end position="24"/>
    </location>
</feature>
<reference evidence="2 3" key="1">
    <citation type="submission" date="2019-03" db="EMBL/GenBank/DDBJ databases">
        <title>Genomic Encyclopedia of Type Strains, Phase IV (KMG-IV): sequencing the most valuable type-strain genomes for metagenomic binning, comparative biology and taxonomic classification.</title>
        <authorList>
            <person name="Goeker M."/>
        </authorList>
    </citation>
    <scope>NUCLEOTIDE SEQUENCE [LARGE SCALE GENOMIC DNA]</scope>
    <source>
        <strain evidence="2 3">DSM 26377</strain>
    </source>
</reference>
<dbReference type="SUPFAM" id="SSF63829">
    <property type="entry name" value="Calcium-dependent phosphotriesterase"/>
    <property type="match status" value="1"/>
</dbReference>
<name>A0A4R7PBB7_9GAMM</name>
<evidence type="ECO:0000256" key="1">
    <source>
        <dbReference type="SAM" id="SignalP"/>
    </source>
</evidence>
<dbReference type="EMBL" id="SOBT01000008">
    <property type="protein sequence ID" value="TDU31287.1"/>
    <property type="molecule type" value="Genomic_DNA"/>
</dbReference>
<protein>
    <submittedName>
        <fullName evidence="2">Streptogramin lyase</fullName>
    </submittedName>
</protein>
<dbReference type="PANTHER" id="PTHR40274">
    <property type="entry name" value="VIRGINIAMYCIN B LYASE"/>
    <property type="match status" value="1"/>
</dbReference>
<keyword evidence="1" id="KW-0732">Signal</keyword>
<evidence type="ECO:0000313" key="2">
    <source>
        <dbReference type="EMBL" id="TDU31287.1"/>
    </source>
</evidence>
<dbReference type="AlphaFoldDB" id="A0A4R7PBB7"/>